<feature type="chain" id="PRO_5017230322" evidence="4">
    <location>
        <begin position="26"/>
        <end position="534"/>
    </location>
</feature>
<dbReference type="PIRSF" id="PIRSF002741">
    <property type="entry name" value="MppA"/>
    <property type="match status" value="1"/>
</dbReference>
<evidence type="ECO:0000256" key="3">
    <source>
        <dbReference type="ARBA" id="ARBA00022729"/>
    </source>
</evidence>
<comment type="subcellular location">
    <subcellularLocation>
        <location evidence="1">Periplasm</location>
    </subcellularLocation>
</comment>
<dbReference type="Pfam" id="PF00496">
    <property type="entry name" value="SBP_bac_5"/>
    <property type="match status" value="1"/>
</dbReference>
<dbReference type="InterPro" id="IPR030678">
    <property type="entry name" value="Peptide/Ni-bd"/>
</dbReference>
<dbReference type="Proteomes" id="UP000274097">
    <property type="component" value="Unassembled WGS sequence"/>
</dbReference>
<dbReference type="Gene3D" id="3.10.105.10">
    <property type="entry name" value="Dipeptide-binding Protein, Domain 3"/>
    <property type="match status" value="1"/>
</dbReference>
<dbReference type="SUPFAM" id="SSF53850">
    <property type="entry name" value="Periplasmic binding protein-like II"/>
    <property type="match status" value="1"/>
</dbReference>
<dbReference type="InParanoid" id="A0A3A9JB67"/>
<sequence length="534" mass="58770">MTARNALLRRAVLGLCISLAFSSLAAGQAGAETVLRYAPSAEPRTMDPVANFLSITQQHAYMVYDTLFSLDENLVPQPQMVEGFTKSGDGRVYTMTLRPGLKFHDGSPVRSADVIASIRRWAARDPVGRKLTEMGMTLAVVDDRSFTVTLEADTPLLLEGFAKPSAAALFVMREKEAQTDPMRPVAEVIGSGPFRFVASEYRPGARMVYARNADYVPRTEPASYFAGGKVVKVDRVEWVIMPDSSSAVAALQTGEIDIYESPPLDLLPVLERRRDVTVRVPGRQGQIGFLRPNFLHPPFNKPEGRRALALVMNQADAMAMAAGADGKYWSRCYSFLACGGANEDQGGTEWMQAQRMDEARRLFQQAGYQGEPVVIIAAGDNEVIKSFGMLAAEQLRAAGLNVDLQLSDFASMMARRVNQATPSQGGWSLFPMWSYSFEMDNPIANPTMNSACVNPAGGYPGWSCSPKLDELRTAWTRETDPTKRREIIRQIQLASAEQVPIVLLGRFFSPMAYRSSLTNLLNTPLPVFWSVSKP</sequence>
<evidence type="ECO:0000313" key="7">
    <source>
        <dbReference type="EMBL" id="RMI16890.1"/>
    </source>
</evidence>
<evidence type="ECO:0000256" key="1">
    <source>
        <dbReference type="ARBA" id="ARBA00004418"/>
    </source>
</evidence>
<reference evidence="6 9" key="1">
    <citation type="submission" date="2018-09" db="EMBL/GenBank/DDBJ databases">
        <title>Roseomonas sp. nov., isolated from feces of Tibetan antelopes in the Qinghai-Tibet plateau, China.</title>
        <authorList>
            <person name="Tian Z."/>
        </authorList>
    </citation>
    <scope>NUCLEOTIDE SEQUENCE [LARGE SCALE GENOMIC DNA]</scope>
    <source>
        <strain evidence="7 8">Z23</strain>
        <strain evidence="6 9">Z24</strain>
    </source>
</reference>
<comment type="caution">
    <text evidence="6">The sequence shown here is derived from an EMBL/GenBank/DDBJ whole genome shotgun (WGS) entry which is preliminary data.</text>
</comment>
<proteinExistence type="inferred from homology"/>
<dbReference type="PANTHER" id="PTHR30290:SF38">
    <property type="entry name" value="D,D-DIPEPTIDE-BINDING PERIPLASMIC PROTEIN DDPA-RELATED"/>
    <property type="match status" value="1"/>
</dbReference>
<evidence type="ECO:0000256" key="4">
    <source>
        <dbReference type="SAM" id="SignalP"/>
    </source>
</evidence>
<protein>
    <submittedName>
        <fullName evidence="6">ABC transporter substrate-binding protein</fullName>
    </submittedName>
</protein>
<feature type="signal peptide" evidence="4">
    <location>
        <begin position="1"/>
        <end position="25"/>
    </location>
</feature>
<keyword evidence="3 4" id="KW-0732">Signal</keyword>
<dbReference type="InterPro" id="IPR039424">
    <property type="entry name" value="SBP_5"/>
</dbReference>
<evidence type="ECO:0000259" key="5">
    <source>
        <dbReference type="Pfam" id="PF00496"/>
    </source>
</evidence>
<dbReference type="EMBL" id="RAQU01000091">
    <property type="protein sequence ID" value="RKK03350.1"/>
    <property type="molecule type" value="Genomic_DNA"/>
</dbReference>
<organism evidence="6 9">
    <name type="scientific">Teichococcus wenyumeiae</name>
    <dbReference type="NCBI Taxonomy" id="2478470"/>
    <lineage>
        <taxon>Bacteria</taxon>
        <taxon>Pseudomonadati</taxon>
        <taxon>Pseudomonadota</taxon>
        <taxon>Alphaproteobacteria</taxon>
        <taxon>Acetobacterales</taxon>
        <taxon>Roseomonadaceae</taxon>
        <taxon>Roseomonas</taxon>
    </lineage>
</organism>
<dbReference type="AlphaFoldDB" id="A0A3A9JB67"/>
<dbReference type="EMBL" id="RFLX01000047">
    <property type="protein sequence ID" value="RMI16890.1"/>
    <property type="molecule type" value="Genomic_DNA"/>
</dbReference>
<gene>
    <name evidence="6" type="ORF">D6Z83_15015</name>
    <name evidence="7" type="ORF">EBE87_24960</name>
</gene>
<name>A0A3A9JB67_9PROT</name>
<evidence type="ECO:0000256" key="2">
    <source>
        <dbReference type="ARBA" id="ARBA00005695"/>
    </source>
</evidence>
<dbReference type="OrthoDB" id="7318145at2"/>
<evidence type="ECO:0000313" key="9">
    <source>
        <dbReference type="Proteomes" id="UP000278036"/>
    </source>
</evidence>
<dbReference type="Proteomes" id="UP000278036">
    <property type="component" value="Unassembled WGS sequence"/>
</dbReference>
<dbReference type="GO" id="GO:0043190">
    <property type="term" value="C:ATP-binding cassette (ABC) transporter complex"/>
    <property type="evidence" value="ECO:0007669"/>
    <property type="project" value="InterPro"/>
</dbReference>
<dbReference type="RefSeq" id="WP_120639101.1">
    <property type="nucleotide sequence ID" value="NZ_RAQU01000091.1"/>
</dbReference>
<feature type="domain" description="Solute-binding protein family 5" evidence="5">
    <location>
        <begin position="76"/>
        <end position="433"/>
    </location>
</feature>
<dbReference type="GO" id="GO:1904680">
    <property type="term" value="F:peptide transmembrane transporter activity"/>
    <property type="evidence" value="ECO:0007669"/>
    <property type="project" value="TreeGrafter"/>
</dbReference>
<dbReference type="PANTHER" id="PTHR30290">
    <property type="entry name" value="PERIPLASMIC BINDING COMPONENT OF ABC TRANSPORTER"/>
    <property type="match status" value="1"/>
</dbReference>
<dbReference type="InterPro" id="IPR000914">
    <property type="entry name" value="SBP_5_dom"/>
</dbReference>
<keyword evidence="8" id="KW-1185">Reference proteome</keyword>
<dbReference type="GO" id="GO:0015833">
    <property type="term" value="P:peptide transport"/>
    <property type="evidence" value="ECO:0007669"/>
    <property type="project" value="TreeGrafter"/>
</dbReference>
<evidence type="ECO:0000313" key="6">
    <source>
        <dbReference type="EMBL" id="RKK03350.1"/>
    </source>
</evidence>
<evidence type="ECO:0000313" key="8">
    <source>
        <dbReference type="Proteomes" id="UP000274097"/>
    </source>
</evidence>
<accession>A0A3A9JB67</accession>
<comment type="similarity">
    <text evidence="2">Belongs to the bacterial solute-binding protein 5 family.</text>
</comment>
<dbReference type="Gene3D" id="3.40.190.10">
    <property type="entry name" value="Periplasmic binding protein-like II"/>
    <property type="match status" value="1"/>
</dbReference>
<dbReference type="GO" id="GO:0030288">
    <property type="term" value="C:outer membrane-bounded periplasmic space"/>
    <property type="evidence" value="ECO:0007669"/>
    <property type="project" value="UniProtKB-ARBA"/>
</dbReference>
<dbReference type="CDD" id="cd08502">
    <property type="entry name" value="PBP2_NikA_DppA_OppA_like_16"/>
    <property type="match status" value="1"/>
</dbReference>